<sequence length="84" mass="8802">METPTNVHGKQKVGEAANPAQTLQAVPRASLVPVTESEVPTSPRPTDSVVDPAKHSTSSDILPAKLSPALLGTILQMITTAIYE</sequence>
<dbReference type="EMBL" id="JACGWK010000044">
    <property type="protein sequence ID" value="KAL0307982.1"/>
    <property type="molecule type" value="Genomic_DNA"/>
</dbReference>
<gene>
    <name evidence="2" type="ORF">Sangu_3001700</name>
</gene>
<proteinExistence type="predicted"/>
<comment type="caution">
    <text evidence="2">The sequence shown here is derived from an EMBL/GenBank/DDBJ whole genome shotgun (WGS) entry which is preliminary data.</text>
</comment>
<evidence type="ECO:0000256" key="1">
    <source>
        <dbReference type="SAM" id="MobiDB-lite"/>
    </source>
</evidence>
<reference evidence="2" key="1">
    <citation type="submission" date="2020-06" db="EMBL/GenBank/DDBJ databases">
        <authorList>
            <person name="Li T."/>
            <person name="Hu X."/>
            <person name="Zhang T."/>
            <person name="Song X."/>
            <person name="Zhang H."/>
            <person name="Dai N."/>
            <person name="Sheng W."/>
            <person name="Hou X."/>
            <person name="Wei L."/>
        </authorList>
    </citation>
    <scope>NUCLEOTIDE SEQUENCE</scope>
    <source>
        <strain evidence="2">G01</strain>
        <tissue evidence="2">Leaf</tissue>
    </source>
</reference>
<dbReference type="AlphaFoldDB" id="A0AAW2KLS7"/>
<organism evidence="2">
    <name type="scientific">Sesamum angustifolium</name>
    <dbReference type="NCBI Taxonomy" id="2727405"/>
    <lineage>
        <taxon>Eukaryota</taxon>
        <taxon>Viridiplantae</taxon>
        <taxon>Streptophyta</taxon>
        <taxon>Embryophyta</taxon>
        <taxon>Tracheophyta</taxon>
        <taxon>Spermatophyta</taxon>
        <taxon>Magnoliopsida</taxon>
        <taxon>eudicotyledons</taxon>
        <taxon>Gunneridae</taxon>
        <taxon>Pentapetalae</taxon>
        <taxon>asterids</taxon>
        <taxon>lamiids</taxon>
        <taxon>Lamiales</taxon>
        <taxon>Pedaliaceae</taxon>
        <taxon>Sesamum</taxon>
    </lineage>
</organism>
<feature type="region of interest" description="Disordered" evidence="1">
    <location>
        <begin position="1"/>
        <end position="60"/>
    </location>
</feature>
<reference evidence="2" key="2">
    <citation type="journal article" date="2024" name="Plant">
        <title>Genomic evolution and insights into agronomic trait innovations of Sesamum species.</title>
        <authorList>
            <person name="Miao H."/>
            <person name="Wang L."/>
            <person name="Qu L."/>
            <person name="Liu H."/>
            <person name="Sun Y."/>
            <person name="Le M."/>
            <person name="Wang Q."/>
            <person name="Wei S."/>
            <person name="Zheng Y."/>
            <person name="Lin W."/>
            <person name="Duan Y."/>
            <person name="Cao H."/>
            <person name="Xiong S."/>
            <person name="Wang X."/>
            <person name="Wei L."/>
            <person name="Li C."/>
            <person name="Ma Q."/>
            <person name="Ju M."/>
            <person name="Zhao R."/>
            <person name="Li G."/>
            <person name="Mu C."/>
            <person name="Tian Q."/>
            <person name="Mei H."/>
            <person name="Zhang T."/>
            <person name="Gao T."/>
            <person name="Zhang H."/>
        </authorList>
    </citation>
    <scope>NUCLEOTIDE SEQUENCE</scope>
    <source>
        <strain evidence="2">G01</strain>
    </source>
</reference>
<accession>A0AAW2KLS7</accession>
<protein>
    <submittedName>
        <fullName evidence="2">Uncharacterized protein</fullName>
    </submittedName>
</protein>
<evidence type="ECO:0000313" key="2">
    <source>
        <dbReference type="EMBL" id="KAL0307982.1"/>
    </source>
</evidence>
<name>A0AAW2KLS7_9LAMI</name>